<dbReference type="AlphaFoldDB" id="A0A8F0WG10"/>
<reference evidence="1" key="1">
    <citation type="journal article" date="2021" name="Ecol Indic">
        <title>Morphological and molecular identification reveals that waters from an isolated oasis in Tamanrasset (extreme South of Algerian Sahara) are colonized by opportunistic and pollution-tolerant diatom species.</title>
        <authorList>
            <person name="Gastineau R."/>
            <person name="Hamedi C."/>
            <person name="Baba Hamed M.B."/>
            <person name="Abi-Ayad S.-M.E.-A."/>
            <person name="Bak M."/>
            <person name="Lemieux C."/>
            <person name="Turmel M."/>
            <person name="Dobosz S."/>
            <person name="Wrobel R.J."/>
            <person name="Kierzek A."/>
            <person name="Lange-Bertalot H."/>
            <person name="Witkowski A."/>
        </authorList>
    </citation>
    <scope>NUCLEOTIDE SEQUENCE</scope>
    <source>
        <strain evidence="1">SZCZR1828</strain>
    </source>
</reference>
<dbReference type="GeneID" id="67123219"/>
<evidence type="ECO:0000313" key="1">
    <source>
        <dbReference type="EMBL" id="QWM93172.1"/>
    </source>
</evidence>
<keyword evidence="1" id="KW-0934">Plastid</keyword>
<proteinExistence type="predicted"/>
<keyword evidence="1" id="KW-0150">Chloroplast</keyword>
<accession>A0A8F0WG10</accession>
<dbReference type="RefSeq" id="YP_010133682.1">
    <property type="nucleotide sequence ID" value="NC_056787.1"/>
</dbReference>
<geneLocation type="chloroplast" evidence="1"/>
<organism evidence="1">
    <name type="scientific">Nitzschia supralitorea</name>
    <dbReference type="NCBI Taxonomy" id="303403"/>
    <lineage>
        <taxon>Eukaryota</taxon>
        <taxon>Sar</taxon>
        <taxon>Stramenopiles</taxon>
        <taxon>Ochrophyta</taxon>
        <taxon>Bacillariophyta</taxon>
        <taxon>Bacillariophyceae</taxon>
        <taxon>Bacillariophycidae</taxon>
        <taxon>Bacillariales</taxon>
        <taxon>Bacillariaceae</taxon>
        <taxon>Nitzschia</taxon>
    </lineage>
</organism>
<gene>
    <name evidence="1" type="primary">orf214b</name>
</gene>
<sequence>MGFPIVIGDFGLTSLYQTVRKLVVTLLLGGVGQLYIIRWVQALGGAFVLATLGLKLAFTNPDKILTSPISEISYKNLKPRIADMPDVVSINCRDKINMHNPVQQKREYWLADQALLNSNCKLKLTDIPDVINAASHDLKYNEVVNMQDVTGLNRVDFSDILDLGQSDSYVPKFKGKTVNFLDKFGDPEIISESEWYTSEPPVIKNRYLRGRTRN</sequence>
<protein>
    <submittedName>
        <fullName evidence="1">Uncharacterized protein</fullName>
    </submittedName>
</protein>
<name>A0A8F0WG10_9STRA</name>
<dbReference type="EMBL" id="MT383638">
    <property type="protein sequence ID" value="QWM93172.1"/>
    <property type="molecule type" value="Genomic_DNA"/>
</dbReference>